<dbReference type="AlphaFoldDB" id="A0A1C4FWD4"/>
<dbReference type="STRING" id="1335309.GA0116948_11759"/>
<evidence type="ECO:0000313" key="4">
    <source>
        <dbReference type="Proteomes" id="UP000242818"/>
    </source>
</evidence>
<organism evidence="3 4">
    <name type="scientific">Chitinophaga costaii</name>
    <dbReference type="NCBI Taxonomy" id="1335309"/>
    <lineage>
        <taxon>Bacteria</taxon>
        <taxon>Pseudomonadati</taxon>
        <taxon>Bacteroidota</taxon>
        <taxon>Chitinophagia</taxon>
        <taxon>Chitinophagales</taxon>
        <taxon>Chitinophagaceae</taxon>
        <taxon>Chitinophaga</taxon>
    </lineage>
</organism>
<dbReference type="EMBL" id="FMAR01000017">
    <property type="protein sequence ID" value="SCC59831.1"/>
    <property type="molecule type" value="Genomic_DNA"/>
</dbReference>
<keyword evidence="1" id="KW-0812">Transmembrane</keyword>
<dbReference type="Pfam" id="PF18174">
    <property type="entry name" value="HU-CCDC81_bac_1"/>
    <property type="match status" value="1"/>
</dbReference>
<sequence length="321" mass="35950">MIIQQYLQEVLFGQQVCVVPRIGTFTLQRIPARYNATDRTLSPPQQVIAFSPLWDDDGICLHWIAQKENLLDYAAEIRLNKGLDEILGPLAAGEKVHLQGIGSLLQDEHGSISFQPDVLPGHMDTLTMPPHNRYVPVEPEIRLPEPEQGEAELEEAEANEFLSASDNTGGDVWDTSPERRKNLWWIAIPLVIIAGLTAAGIWWYSSQPPVITPPPAKPALDSSLTQPAAMQDTTVKPTPDTLMAEMPDVTYRIVFQTYALKDSARAYAKFRQLKVAFNNVIIYPTPDTTFYRIALPSVAVDTASNMEVMRQYQRGKVFIEH</sequence>
<reference evidence="3 4" key="1">
    <citation type="submission" date="2016-08" db="EMBL/GenBank/DDBJ databases">
        <authorList>
            <person name="Seilhamer J.J."/>
        </authorList>
    </citation>
    <scope>NUCLEOTIDE SEQUENCE [LARGE SCALE GENOMIC DNA]</scope>
    <source>
        <strain evidence="3 4">A37T2</strain>
    </source>
</reference>
<feature type="domain" description="CCDC81-like prokaryotic HU" evidence="2">
    <location>
        <begin position="3"/>
        <end position="51"/>
    </location>
</feature>
<feature type="transmembrane region" description="Helical" evidence="1">
    <location>
        <begin position="183"/>
        <end position="204"/>
    </location>
</feature>
<evidence type="ECO:0000259" key="2">
    <source>
        <dbReference type="Pfam" id="PF18174"/>
    </source>
</evidence>
<dbReference type="RefSeq" id="WP_089714986.1">
    <property type="nucleotide sequence ID" value="NZ_FMAR01000017.1"/>
</dbReference>
<evidence type="ECO:0000256" key="1">
    <source>
        <dbReference type="SAM" id="Phobius"/>
    </source>
</evidence>
<keyword evidence="1" id="KW-0472">Membrane</keyword>
<keyword evidence="1" id="KW-1133">Transmembrane helix</keyword>
<protein>
    <recommendedName>
        <fullName evidence="2">CCDC81-like prokaryotic HU domain-containing protein</fullName>
    </recommendedName>
</protein>
<dbReference type="OrthoDB" id="653949at2"/>
<keyword evidence="4" id="KW-1185">Reference proteome</keyword>
<dbReference type="InterPro" id="IPR040495">
    <property type="entry name" value="HU-CCDC81_bac_1"/>
</dbReference>
<dbReference type="Proteomes" id="UP000242818">
    <property type="component" value="Unassembled WGS sequence"/>
</dbReference>
<proteinExistence type="predicted"/>
<accession>A0A1C4FWD4</accession>
<name>A0A1C4FWD4_9BACT</name>
<gene>
    <name evidence="3" type="ORF">GA0116948_11759</name>
</gene>
<evidence type="ECO:0000313" key="3">
    <source>
        <dbReference type="EMBL" id="SCC59831.1"/>
    </source>
</evidence>